<evidence type="ECO:0000313" key="2">
    <source>
        <dbReference type="EMBL" id="GMI26458.1"/>
    </source>
</evidence>
<keyword evidence="3" id="KW-1185">Reference proteome</keyword>
<proteinExistence type="predicted"/>
<name>A0ABQ6MHI2_9STRA</name>
<feature type="non-terminal residue" evidence="2">
    <location>
        <position position="168"/>
    </location>
</feature>
<gene>
    <name evidence="2" type="ORF">TeGR_g5611</name>
</gene>
<dbReference type="EMBL" id="BRYB01000257">
    <property type="protein sequence ID" value="GMI26458.1"/>
    <property type="molecule type" value="Genomic_DNA"/>
</dbReference>
<feature type="compositionally biased region" description="Low complexity" evidence="1">
    <location>
        <begin position="110"/>
        <end position="130"/>
    </location>
</feature>
<accession>A0ABQ6MHI2</accession>
<feature type="region of interest" description="Disordered" evidence="1">
    <location>
        <begin position="44"/>
        <end position="168"/>
    </location>
</feature>
<dbReference type="Proteomes" id="UP001165060">
    <property type="component" value="Unassembled WGS sequence"/>
</dbReference>
<feature type="compositionally biased region" description="Polar residues" evidence="1">
    <location>
        <begin position="82"/>
        <end position="91"/>
    </location>
</feature>
<evidence type="ECO:0000313" key="3">
    <source>
        <dbReference type="Proteomes" id="UP001165060"/>
    </source>
</evidence>
<sequence>MATPDAELKIPGSTSRCSVPADTPESCTPIAVNTRSIVKKDVTANYVGDNSDASRNARDEDTYGYSDAPSSILPYEDPLQTGMDTQTSTVSPLKARKSHSEDLVRNYVGDASDSNADPSSSSFGYDNGSSRTRDEDAYGYDDNPPSSRSPVQRSMSKQYSEPPVPDPE</sequence>
<feature type="region of interest" description="Disordered" evidence="1">
    <location>
        <begin position="1"/>
        <end position="28"/>
    </location>
</feature>
<feature type="compositionally biased region" description="Polar residues" evidence="1">
    <location>
        <begin position="144"/>
        <end position="159"/>
    </location>
</feature>
<reference evidence="2 3" key="1">
    <citation type="journal article" date="2023" name="Commun. Biol.">
        <title>Genome analysis of Parmales, the sister group of diatoms, reveals the evolutionary specialization of diatoms from phago-mixotrophs to photoautotrophs.</title>
        <authorList>
            <person name="Ban H."/>
            <person name="Sato S."/>
            <person name="Yoshikawa S."/>
            <person name="Yamada K."/>
            <person name="Nakamura Y."/>
            <person name="Ichinomiya M."/>
            <person name="Sato N."/>
            <person name="Blanc-Mathieu R."/>
            <person name="Endo H."/>
            <person name="Kuwata A."/>
            <person name="Ogata H."/>
        </authorList>
    </citation>
    <scope>NUCLEOTIDE SEQUENCE [LARGE SCALE GENOMIC DNA]</scope>
</reference>
<comment type="caution">
    <text evidence="2">The sequence shown here is derived from an EMBL/GenBank/DDBJ whole genome shotgun (WGS) entry which is preliminary data.</text>
</comment>
<evidence type="ECO:0000256" key="1">
    <source>
        <dbReference type="SAM" id="MobiDB-lite"/>
    </source>
</evidence>
<organism evidence="2 3">
    <name type="scientific">Tetraparma gracilis</name>
    <dbReference type="NCBI Taxonomy" id="2962635"/>
    <lineage>
        <taxon>Eukaryota</taxon>
        <taxon>Sar</taxon>
        <taxon>Stramenopiles</taxon>
        <taxon>Ochrophyta</taxon>
        <taxon>Bolidophyceae</taxon>
        <taxon>Parmales</taxon>
        <taxon>Triparmaceae</taxon>
        <taxon>Tetraparma</taxon>
    </lineage>
</organism>
<protein>
    <submittedName>
        <fullName evidence="2">Uncharacterized protein</fullName>
    </submittedName>
</protein>